<dbReference type="InterPro" id="IPR042171">
    <property type="entry name" value="Acyl-CoA_hotdog"/>
</dbReference>
<sequence>MLEMTATFAKAMEVKAVSSHTYTANFNLDWCVGSVPHGGIVTSVLLQVAATHFNTVLAAQKQPHTITLHLEFLRRTQVGPCTVTVRDGKLGRQTSTIHVALTQDGREEVVGYITNSNMNTESGPSFETAWSLDPAPPPVDLARLAQDGGDVNWTEQKDRPFPKFRRVLNRARQYVPLAGQVSPGLCDEWIRFTSGEKFTQESLGLVCDLWPQIIETMSLKRAEQEGSEDSTPPPFWYPTLVLNLDIKKALPAEGVDWLFVRVRAKKIEKGRQDLEVVILDEAGDIVALSHHVALVLSAERNLAKRKSKNEKL</sequence>
<dbReference type="InParanoid" id="A0A1Y2DAM4"/>
<accession>A0A1Y2DAM4</accession>
<evidence type="ECO:0000259" key="1">
    <source>
        <dbReference type="Pfam" id="PF13622"/>
    </source>
</evidence>
<dbReference type="InterPro" id="IPR052389">
    <property type="entry name" value="Sec_Metab_Biosynth-Assoc"/>
</dbReference>
<dbReference type="Gene3D" id="2.40.160.210">
    <property type="entry name" value="Acyl-CoA thioesterase, double hotdog domain"/>
    <property type="match status" value="1"/>
</dbReference>
<keyword evidence="4" id="KW-1185">Reference proteome</keyword>
<dbReference type="STRING" id="1141098.A0A1Y2DAM4"/>
<name>A0A1Y2DAM4_9PEZI</name>
<dbReference type="PANTHER" id="PTHR38110:SF1">
    <property type="entry name" value="THIOESTERASE DOMAIN-CONTAINING PROTEIN"/>
    <property type="match status" value="1"/>
</dbReference>
<dbReference type="SUPFAM" id="SSF54637">
    <property type="entry name" value="Thioesterase/thiol ester dehydrase-isomerase"/>
    <property type="match status" value="2"/>
</dbReference>
<dbReference type="EMBL" id="MCFJ01000023">
    <property type="protein sequence ID" value="ORY56309.1"/>
    <property type="molecule type" value="Genomic_DNA"/>
</dbReference>
<feature type="domain" description="Acyl-CoA thioesterase-like N-terminal HotDog" evidence="1">
    <location>
        <begin position="29"/>
        <end position="115"/>
    </location>
</feature>
<dbReference type="RefSeq" id="XP_040710026.1">
    <property type="nucleotide sequence ID" value="XM_040861431.1"/>
</dbReference>
<dbReference type="AlphaFoldDB" id="A0A1Y2DAM4"/>
<dbReference type="GeneID" id="63777643"/>
<gene>
    <name evidence="3" type="ORF">BCR38DRAFT_450993</name>
</gene>
<dbReference type="OrthoDB" id="2532955at2759"/>
<dbReference type="Pfam" id="PF13622">
    <property type="entry name" value="4HBT_3"/>
    <property type="match status" value="1"/>
</dbReference>
<protein>
    <submittedName>
        <fullName evidence="3">Thioesterase-like superfamily-domain-containing protein</fullName>
    </submittedName>
</protein>
<proteinExistence type="predicted"/>
<dbReference type="InterPro" id="IPR049449">
    <property type="entry name" value="TesB_ACOT8-like_N"/>
</dbReference>
<dbReference type="Pfam" id="PF20789">
    <property type="entry name" value="4HBT_3C"/>
    <property type="match status" value="1"/>
</dbReference>
<dbReference type="PANTHER" id="PTHR38110">
    <property type="entry name" value="CHROMOSOME 23, WHOLE GENOME SHOTGUN SEQUENCE"/>
    <property type="match status" value="1"/>
</dbReference>
<dbReference type="InterPro" id="IPR029069">
    <property type="entry name" value="HotDog_dom_sf"/>
</dbReference>
<dbReference type="Proteomes" id="UP000193689">
    <property type="component" value="Unassembled WGS sequence"/>
</dbReference>
<comment type="caution">
    <text evidence="3">The sequence shown here is derived from an EMBL/GenBank/DDBJ whole genome shotgun (WGS) entry which is preliminary data.</text>
</comment>
<evidence type="ECO:0000313" key="3">
    <source>
        <dbReference type="EMBL" id="ORY56309.1"/>
    </source>
</evidence>
<feature type="domain" description="Acyl-CoA thioesterase-like C-terminal" evidence="2">
    <location>
        <begin position="155"/>
        <end position="295"/>
    </location>
</feature>
<reference evidence="3 4" key="1">
    <citation type="submission" date="2016-07" db="EMBL/GenBank/DDBJ databases">
        <title>Pervasive Adenine N6-methylation of Active Genes in Fungi.</title>
        <authorList>
            <consortium name="DOE Joint Genome Institute"/>
            <person name="Mondo S.J."/>
            <person name="Dannebaum R.O."/>
            <person name="Kuo R.C."/>
            <person name="Labutti K."/>
            <person name="Haridas S."/>
            <person name="Kuo A."/>
            <person name="Salamov A."/>
            <person name="Ahrendt S.R."/>
            <person name="Lipzen A."/>
            <person name="Sullivan W."/>
            <person name="Andreopoulos W.B."/>
            <person name="Clum A."/>
            <person name="Lindquist E."/>
            <person name="Daum C."/>
            <person name="Ramamoorthy G.K."/>
            <person name="Gryganskyi A."/>
            <person name="Culley D."/>
            <person name="Magnuson J.K."/>
            <person name="James T.Y."/>
            <person name="O'Malley M.A."/>
            <person name="Stajich J.E."/>
            <person name="Spatafora J.W."/>
            <person name="Visel A."/>
            <person name="Grigoriev I.V."/>
        </authorList>
    </citation>
    <scope>NUCLEOTIDE SEQUENCE [LARGE SCALE GENOMIC DNA]</scope>
    <source>
        <strain evidence="3 4">CBS 129021</strain>
    </source>
</reference>
<evidence type="ECO:0000259" key="2">
    <source>
        <dbReference type="Pfam" id="PF20789"/>
    </source>
</evidence>
<evidence type="ECO:0000313" key="4">
    <source>
        <dbReference type="Proteomes" id="UP000193689"/>
    </source>
</evidence>
<organism evidence="3 4">
    <name type="scientific">Pseudomassariella vexata</name>
    <dbReference type="NCBI Taxonomy" id="1141098"/>
    <lineage>
        <taxon>Eukaryota</taxon>
        <taxon>Fungi</taxon>
        <taxon>Dikarya</taxon>
        <taxon>Ascomycota</taxon>
        <taxon>Pezizomycotina</taxon>
        <taxon>Sordariomycetes</taxon>
        <taxon>Xylariomycetidae</taxon>
        <taxon>Amphisphaeriales</taxon>
        <taxon>Pseudomassariaceae</taxon>
        <taxon>Pseudomassariella</taxon>
    </lineage>
</organism>
<dbReference type="InterPro" id="IPR049450">
    <property type="entry name" value="ACOT8-like_C"/>
</dbReference>